<dbReference type="OrthoDB" id="9804372at2"/>
<sequence>MSALAGLVDKGLVAPDWAEALAPVDDRIGAMGQFLRDELAAGRPYLPAGDAILRAFEQPLADVRVLVVGQDPYPTPGHPIGLSFAVARDVRPLPGSLRNIYTEIRSDLGLTPPDHGDLTAWTEQGVMLLNRVLTVRPGEPASHRGRGWEEVTSCAIDALVARGGPCVAILWGRDAQTLKGQLGPIPWVESAHPSPLSASRGFFGSRPFSRVDRLLEEQGGAPVAWGRGWE</sequence>
<dbReference type="AlphaFoldDB" id="A0A4P7GNH4"/>
<dbReference type="NCBIfam" id="NF003588">
    <property type="entry name" value="PRK05254.1-1"/>
    <property type="match status" value="1"/>
</dbReference>
<evidence type="ECO:0000256" key="1">
    <source>
        <dbReference type="ARBA" id="ARBA00001400"/>
    </source>
</evidence>
<dbReference type="EMBL" id="CP038267">
    <property type="protein sequence ID" value="QBR93454.1"/>
    <property type="molecule type" value="Genomic_DNA"/>
</dbReference>
<evidence type="ECO:0000256" key="11">
    <source>
        <dbReference type="PROSITE-ProRule" id="PRU10072"/>
    </source>
</evidence>
<dbReference type="HAMAP" id="MF_00148">
    <property type="entry name" value="UDG"/>
    <property type="match status" value="1"/>
</dbReference>
<dbReference type="FunFam" id="3.40.470.10:FF:000006">
    <property type="entry name" value="Uracil-DNA glycosylase"/>
    <property type="match status" value="1"/>
</dbReference>
<evidence type="ECO:0000256" key="6">
    <source>
        <dbReference type="ARBA" id="ARBA00022490"/>
    </source>
</evidence>
<keyword evidence="9 10" id="KW-0234">DNA repair</keyword>
<dbReference type="SMART" id="SM00986">
    <property type="entry name" value="UDG"/>
    <property type="match status" value="1"/>
</dbReference>
<dbReference type="InterPro" id="IPR018085">
    <property type="entry name" value="Ura-DNA_Glyclase_AS"/>
</dbReference>
<evidence type="ECO:0000256" key="7">
    <source>
        <dbReference type="ARBA" id="ARBA00022763"/>
    </source>
</evidence>
<evidence type="ECO:0000256" key="2">
    <source>
        <dbReference type="ARBA" id="ARBA00002631"/>
    </source>
</evidence>
<dbReference type="PROSITE" id="PS00130">
    <property type="entry name" value="U_DNA_GLYCOSYLASE"/>
    <property type="match status" value="1"/>
</dbReference>
<keyword evidence="14" id="KW-1185">Reference proteome</keyword>
<evidence type="ECO:0000256" key="8">
    <source>
        <dbReference type="ARBA" id="ARBA00022801"/>
    </source>
</evidence>
<accession>A0A4P7GNH4</accession>
<dbReference type="KEGG" id="noy:EXE57_15140"/>
<keyword evidence="8 10" id="KW-0378">Hydrolase</keyword>
<dbReference type="NCBIfam" id="NF003592">
    <property type="entry name" value="PRK05254.1-5"/>
    <property type="match status" value="1"/>
</dbReference>
<evidence type="ECO:0000256" key="3">
    <source>
        <dbReference type="ARBA" id="ARBA00004496"/>
    </source>
</evidence>
<organism evidence="13 14">
    <name type="scientific">Nocardioides euryhalodurans</name>
    <dbReference type="NCBI Taxonomy" id="2518370"/>
    <lineage>
        <taxon>Bacteria</taxon>
        <taxon>Bacillati</taxon>
        <taxon>Actinomycetota</taxon>
        <taxon>Actinomycetes</taxon>
        <taxon>Propionibacteriales</taxon>
        <taxon>Nocardioidaceae</taxon>
        <taxon>Nocardioides</taxon>
    </lineage>
</organism>
<dbReference type="InterPro" id="IPR005122">
    <property type="entry name" value="Uracil-DNA_glycosylase-like"/>
</dbReference>
<keyword evidence="6 10" id="KW-0963">Cytoplasm</keyword>
<feature type="domain" description="Uracil-DNA glycosylase-like" evidence="12">
    <location>
        <begin position="56"/>
        <end position="215"/>
    </location>
</feature>
<evidence type="ECO:0000313" key="14">
    <source>
        <dbReference type="Proteomes" id="UP000294894"/>
    </source>
</evidence>
<dbReference type="PANTHER" id="PTHR11264:SF0">
    <property type="entry name" value="URACIL-DNA GLYCOSYLASE"/>
    <property type="match status" value="1"/>
</dbReference>
<feature type="active site" description="Proton acceptor" evidence="10 11">
    <location>
        <position position="71"/>
    </location>
</feature>
<comment type="function">
    <text evidence="2 10">Excises uracil residues from the DNA which can arise as a result of misincorporation of dUMP residues by DNA polymerase or due to deamination of cytosine.</text>
</comment>
<dbReference type="InterPro" id="IPR002043">
    <property type="entry name" value="UDG_fam1"/>
</dbReference>
<dbReference type="SUPFAM" id="SSF52141">
    <property type="entry name" value="Uracil-DNA glycosylase-like"/>
    <property type="match status" value="1"/>
</dbReference>
<dbReference type="InterPro" id="IPR036895">
    <property type="entry name" value="Uracil-DNA_glycosylase-like_sf"/>
</dbReference>
<evidence type="ECO:0000256" key="5">
    <source>
        <dbReference type="ARBA" id="ARBA00012030"/>
    </source>
</evidence>
<dbReference type="Gene3D" id="3.40.470.10">
    <property type="entry name" value="Uracil-DNA glycosylase-like domain"/>
    <property type="match status" value="1"/>
</dbReference>
<dbReference type="GO" id="GO:0097510">
    <property type="term" value="P:base-excision repair, AP site formation via deaminated base removal"/>
    <property type="evidence" value="ECO:0007669"/>
    <property type="project" value="TreeGrafter"/>
</dbReference>
<dbReference type="Proteomes" id="UP000294894">
    <property type="component" value="Chromosome"/>
</dbReference>
<comment type="similarity">
    <text evidence="4 10">Belongs to the uracil-DNA glycosylase (UDG) superfamily. UNG family.</text>
</comment>
<protein>
    <recommendedName>
        <fullName evidence="5 10">Uracil-DNA glycosylase</fullName>
        <shortName evidence="10">UDG</shortName>
        <ecNumber evidence="5 10">3.2.2.27</ecNumber>
    </recommendedName>
</protein>
<dbReference type="CDD" id="cd10027">
    <property type="entry name" value="UDG-F1-like"/>
    <property type="match status" value="1"/>
</dbReference>
<dbReference type="GO" id="GO:0005737">
    <property type="term" value="C:cytoplasm"/>
    <property type="evidence" value="ECO:0007669"/>
    <property type="project" value="UniProtKB-SubCell"/>
</dbReference>
<evidence type="ECO:0000313" key="13">
    <source>
        <dbReference type="EMBL" id="QBR93454.1"/>
    </source>
</evidence>
<evidence type="ECO:0000256" key="9">
    <source>
        <dbReference type="ARBA" id="ARBA00023204"/>
    </source>
</evidence>
<dbReference type="RefSeq" id="WP_135078904.1">
    <property type="nucleotide sequence ID" value="NZ_CP038267.1"/>
</dbReference>
<gene>
    <name evidence="10" type="primary">ung</name>
    <name evidence="13" type="ORF">EXE57_15140</name>
</gene>
<name>A0A4P7GNH4_9ACTN</name>
<proteinExistence type="inferred from homology"/>
<dbReference type="PANTHER" id="PTHR11264">
    <property type="entry name" value="URACIL-DNA GLYCOSYLASE"/>
    <property type="match status" value="1"/>
</dbReference>
<dbReference type="GO" id="GO:0004844">
    <property type="term" value="F:uracil DNA N-glycosylase activity"/>
    <property type="evidence" value="ECO:0007669"/>
    <property type="project" value="UniProtKB-UniRule"/>
</dbReference>
<evidence type="ECO:0000256" key="10">
    <source>
        <dbReference type="HAMAP-Rule" id="MF_00148"/>
    </source>
</evidence>
<dbReference type="SMART" id="SM00987">
    <property type="entry name" value="UreE_C"/>
    <property type="match status" value="1"/>
</dbReference>
<keyword evidence="13" id="KW-0326">Glycosidase</keyword>
<evidence type="ECO:0000256" key="4">
    <source>
        <dbReference type="ARBA" id="ARBA00008184"/>
    </source>
</evidence>
<reference evidence="13 14" key="1">
    <citation type="submission" date="2019-03" db="EMBL/GenBank/DDBJ databases">
        <title>Three New Species of Nocardioides, Nocardioides euryhalodurans sp. nov., Nocardioides seonyuensis sp. nov. and Nocardioides eburneoflavus sp. nov., Iolated from Soil.</title>
        <authorList>
            <person name="Roh S.G."/>
            <person name="Lee C."/>
            <person name="Kim M.-K."/>
            <person name="Kim S.B."/>
        </authorList>
    </citation>
    <scope>NUCLEOTIDE SEQUENCE [LARGE SCALE GENOMIC DNA]</scope>
    <source>
        <strain evidence="13 14">MMS17-SY117</strain>
    </source>
</reference>
<comment type="subcellular location">
    <subcellularLocation>
        <location evidence="3 10">Cytoplasm</location>
    </subcellularLocation>
</comment>
<keyword evidence="7 10" id="KW-0227">DNA damage</keyword>
<comment type="catalytic activity">
    <reaction evidence="1 10">
        <text>Hydrolyzes single-stranded DNA or mismatched double-stranded DNA and polynucleotides, releasing free uracil.</text>
        <dbReference type="EC" id="3.2.2.27"/>
    </reaction>
</comment>
<dbReference type="EC" id="3.2.2.27" evidence="5 10"/>
<dbReference type="Pfam" id="PF03167">
    <property type="entry name" value="UDG"/>
    <property type="match status" value="1"/>
</dbReference>
<evidence type="ECO:0000259" key="12">
    <source>
        <dbReference type="SMART" id="SM00986"/>
    </source>
</evidence>